<evidence type="ECO:0000313" key="2">
    <source>
        <dbReference type="Proteomes" id="UP001391051"/>
    </source>
</evidence>
<gene>
    <name evidence="1" type="ORF">PG986_006405</name>
</gene>
<dbReference type="Proteomes" id="UP001391051">
    <property type="component" value="Unassembled WGS sequence"/>
</dbReference>
<reference evidence="1 2" key="1">
    <citation type="submission" date="2023-01" db="EMBL/GenBank/DDBJ databases">
        <title>Analysis of 21 Apiospora genomes using comparative genomics revels a genus with tremendous synthesis potential of carbohydrate active enzymes and secondary metabolites.</title>
        <authorList>
            <person name="Sorensen T."/>
        </authorList>
    </citation>
    <scope>NUCLEOTIDE SEQUENCE [LARGE SCALE GENOMIC DNA]</scope>
    <source>
        <strain evidence="1 2">CBS 24483</strain>
    </source>
</reference>
<accession>A0ABR1QKC0</accession>
<evidence type="ECO:0000313" key="1">
    <source>
        <dbReference type="EMBL" id="KAK7957183.1"/>
    </source>
</evidence>
<sequence length="263" mass="29398">MAESIAAQDQGGIEARLQDEVKKLDDAEFHYRARFKSFIDTYNDASKPVLPYLLEQAQNATLSIDELKKNVAGLRYDLYKASLDALDTAVKEHGRVAIDEPTRNAMLLEMLRELDPLFQDGTLAFGRNIFVGHNSMLRNKETPPQEYFDCPAEPSDNLEAEMYAVLDGLVPLLRNNVVAGNIRPQHVVDVLDDAEGIHFEDQLVYLTLGARYLRTDSGNIGRSVLSIFKGINVQAALVDLMESLSRTYTAEQLNLIFHLPGEG</sequence>
<comment type="caution">
    <text evidence="1">The sequence shown here is derived from an EMBL/GenBank/DDBJ whole genome shotgun (WGS) entry which is preliminary data.</text>
</comment>
<name>A0ABR1QKC0_9PEZI</name>
<proteinExistence type="predicted"/>
<dbReference type="GeneID" id="92075689"/>
<dbReference type="RefSeq" id="XP_066702489.1">
    <property type="nucleotide sequence ID" value="XM_066842627.1"/>
</dbReference>
<protein>
    <submittedName>
        <fullName evidence="1">Uncharacterized protein</fullName>
    </submittedName>
</protein>
<dbReference type="EMBL" id="JAQQWE010000004">
    <property type="protein sequence ID" value="KAK7957183.1"/>
    <property type="molecule type" value="Genomic_DNA"/>
</dbReference>
<organism evidence="1 2">
    <name type="scientific">Apiospora aurea</name>
    <dbReference type="NCBI Taxonomy" id="335848"/>
    <lineage>
        <taxon>Eukaryota</taxon>
        <taxon>Fungi</taxon>
        <taxon>Dikarya</taxon>
        <taxon>Ascomycota</taxon>
        <taxon>Pezizomycotina</taxon>
        <taxon>Sordariomycetes</taxon>
        <taxon>Xylariomycetidae</taxon>
        <taxon>Amphisphaeriales</taxon>
        <taxon>Apiosporaceae</taxon>
        <taxon>Apiospora</taxon>
    </lineage>
</organism>
<keyword evidence="2" id="KW-1185">Reference proteome</keyword>